<dbReference type="NCBIfam" id="TIGR00231">
    <property type="entry name" value="small_GTP"/>
    <property type="match status" value="1"/>
</dbReference>
<keyword evidence="10" id="KW-0378">Hydrolase</keyword>
<keyword evidence="11" id="KW-0274">FAD</keyword>
<evidence type="ECO:0000256" key="1">
    <source>
        <dbReference type="ARBA" id="ARBA00001974"/>
    </source>
</evidence>
<dbReference type="InterPro" id="IPR044920">
    <property type="entry name" value="MnmG_C_subdom_sf"/>
</dbReference>
<name>A0A077ZHG4_TRITR</name>
<dbReference type="Gene3D" id="3.50.50.60">
    <property type="entry name" value="FAD/NAD(P)-binding domain"/>
    <property type="match status" value="2"/>
</dbReference>
<comment type="subcellular location">
    <subcellularLocation>
        <location evidence="2">Plastid</location>
        <location evidence="2">Chloroplast</location>
    </subcellularLocation>
</comment>
<feature type="domain" description="TrmE-type G" evidence="17">
    <location>
        <begin position="382"/>
        <end position="541"/>
    </location>
</feature>
<comment type="similarity">
    <text evidence="3">Belongs to the MnmG family.</text>
</comment>
<dbReference type="FunFam" id="1.10.10.1800:FF:000001">
    <property type="entry name" value="tRNA uridine 5-carboxymethylaminomethyl modification enzyme MnmG"/>
    <property type="match status" value="1"/>
</dbReference>
<dbReference type="GO" id="GO:0005829">
    <property type="term" value="C:cytosol"/>
    <property type="evidence" value="ECO:0007669"/>
    <property type="project" value="TreeGrafter"/>
</dbReference>
<keyword evidence="15 16" id="KW-0342">GTP-binding</keyword>
<evidence type="ECO:0000256" key="3">
    <source>
        <dbReference type="ARBA" id="ARBA00007653"/>
    </source>
</evidence>
<dbReference type="InterPro" id="IPR002218">
    <property type="entry name" value="MnmG-rel"/>
</dbReference>
<dbReference type="Gene3D" id="3.30.30.80">
    <property type="entry name" value="probable RNA-binding protein from clostridium symbiosum atcc 14940"/>
    <property type="match status" value="1"/>
</dbReference>
<dbReference type="InterPro" id="IPR004416">
    <property type="entry name" value="MnmG"/>
</dbReference>
<dbReference type="InterPro" id="IPR004520">
    <property type="entry name" value="GTPase_MnmE"/>
</dbReference>
<evidence type="ECO:0000313" key="18">
    <source>
        <dbReference type="EMBL" id="CDW59244.1"/>
    </source>
</evidence>
<evidence type="ECO:0000256" key="2">
    <source>
        <dbReference type="ARBA" id="ARBA00004229"/>
    </source>
</evidence>
<keyword evidence="14" id="KW-0520">NAD</keyword>
<keyword evidence="13" id="KW-0630">Potassium</keyword>
<dbReference type="Proteomes" id="UP000030665">
    <property type="component" value="Unassembled WGS sequence"/>
</dbReference>
<dbReference type="InterPro" id="IPR031168">
    <property type="entry name" value="G_TrmE"/>
</dbReference>
<dbReference type="CDD" id="cd04164">
    <property type="entry name" value="trmE"/>
    <property type="match status" value="1"/>
</dbReference>
<dbReference type="Gene3D" id="1.20.120.430">
    <property type="entry name" value="tRNA modification GTPase MnmE domain 2"/>
    <property type="match status" value="1"/>
</dbReference>
<dbReference type="InterPro" id="IPR005225">
    <property type="entry name" value="Small_GTP-bd"/>
</dbReference>
<dbReference type="GO" id="GO:0046872">
    <property type="term" value="F:metal ion binding"/>
    <property type="evidence" value="ECO:0007669"/>
    <property type="project" value="UniProtKB-KW"/>
</dbReference>
<dbReference type="InterPro" id="IPR026904">
    <property type="entry name" value="MnmG_C"/>
</dbReference>
<dbReference type="HAMAP" id="MF_00129">
    <property type="entry name" value="MnmG_GidA"/>
    <property type="match status" value="1"/>
</dbReference>
<evidence type="ECO:0000256" key="7">
    <source>
        <dbReference type="ARBA" id="ARBA00022694"/>
    </source>
</evidence>
<dbReference type="NCBIfam" id="TIGR00136">
    <property type="entry name" value="mnmG_gidA"/>
    <property type="match status" value="1"/>
</dbReference>
<dbReference type="Pfam" id="PF01134">
    <property type="entry name" value="GIDA"/>
    <property type="match status" value="1"/>
</dbReference>
<dbReference type="NCBIfam" id="TIGR00450">
    <property type="entry name" value="mnmE_trmE_thdF"/>
    <property type="match status" value="1"/>
</dbReference>
<dbReference type="InterPro" id="IPR027368">
    <property type="entry name" value="MnmE_dom2"/>
</dbReference>
<dbReference type="Gene3D" id="3.40.50.300">
    <property type="entry name" value="P-loop containing nucleotide triphosphate hydrolases"/>
    <property type="match status" value="1"/>
</dbReference>
<dbReference type="GO" id="GO:0005525">
    <property type="term" value="F:GTP binding"/>
    <property type="evidence" value="ECO:0007669"/>
    <property type="project" value="UniProtKB-KW"/>
</dbReference>
<dbReference type="InterPro" id="IPR040131">
    <property type="entry name" value="MnmG_N"/>
</dbReference>
<keyword evidence="19" id="KW-1185">Reference proteome</keyword>
<dbReference type="GO" id="GO:0003924">
    <property type="term" value="F:GTPase activity"/>
    <property type="evidence" value="ECO:0007669"/>
    <property type="project" value="InterPro"/>
</dbReference>
<keyword evidence="9 16" id="KW-0547">Nucleotide-binding</keyword>
<dbReference type="FunFam" id="1.10.150.570:FF:000001">
    <property type="entry name" value="tRNA uridine 5-carboxymethylaminomethyl modification enzyme MnmG"/>
    <property type="match status" value="1"/>
</dbReference>
<dbReference type="SMART" id="SM01245">
    <property type="entry name" value="Jag_N"/>
    <property type="match status" value="1"/>
</dbReference>
<sequence length="1171" mass="129354">MPVYEGPSINEAISKGLHALGLKKEAVDIEILSDAKKGFLGMGKKDARVSIEPIIVEKNIVTSEAAEEPIKEQFVEEKLEEEVSKPIETTDTPSQLVELDEDEAVKELALYLTNITNDMGVPALVKIQHEASGLIVMNLETSKQGMLIGKHGGKQVAEITLEFDTIAAISTPPGEGAISIVRLSGDHAVAIADSVYHSGKKSLLDVPSHTIHYGHIIDPEEQEVVDEVMVSVMRAPKTFTREDIVEINCHGGIVVVNQLLQLILRSGARLAEPGEFTKRAFLNGRVDLSQAEAVMDLIRAKTDRAMSVAINQLDGNLSHLIRRLRQEILETLAQVEVNIDYPEYDDVEELTTQLLLEKAQQVGQQIDALLLNAKQGKILREGLSTAIIGRPNVGKSSLLNYLLHEEKAIVTEIAGTTRDVIEEYVNVRGVPLKLIDTAGIRETDDVVERIGVERSRKALGEADLILLVLNQSEALTAEDRELLEATQGLKRIVLLNKTDLPSHLSQTDLSAYLSEDEVFSISVLEKAGLDQLEEAIAKLFFGGQTGEKDATYVSNTRHIALLEKAGQSLNEVQNGIMADMVAFMPCNPSIGGPAKGVVVREIDALGGEMGRNIDKTYIQMRMLNTGKGPAVRALRAQADKHAYAEEMKHTIEKEEKLTLKQGVVDRLVVEEGICKGVVTSTGAVYSAKAVIITAGTALRGEIIIGELKYSSGPNNSQPSIKLADHLQELGLEIHRFKTGTPPRVKSGSIDYKKTEIQPGDEKPNHFSYQTPDSQYLTEQIPCWLTYTNPKSHEIIQNNLHRAPMFTGIVDGVGARYCPSIEDKIVRFADKERHQLFLEPEGRNTEEVYVQGLSTSLPEDVQNDVLHSIEGLENAEMMRTGYAIEYDMVAPHQLRPTLETKVIENLYTAGQTNGTSGYEEAAGQGLMAGINAALKIQGKEPFIMKRSDGYIGVMIDDLVTKGTNEPYRLLTSRAEYRLILRHDNADLRLTEIGHKIGLVEEENYQAYLVKKAHIEAEIARLQSIRIKPTANVQSFLRAKNSAELKDGVLASDFLKRPEITYQELLQFIPANDDLTGKEVEQVEIQIKYEGYIKKAMEKVEKLKRMEAKRIPERIDYEAINGLATEAKQKLQKIQPETIAQASRISGVNPADISILMVYVEQGKIAKVDSETI</sequence>
<dbReference type="GO" id="GO:0050660">
    <property type="term" value="F:flavin adenine dinucleotide binding"/>
    <property type="evidence" value="ECO:0007669"/>
    <property type="project" value="InterPro"/>
</dbReference>
<dbReference type="InterPro" id="IPR036188">
    <property type="entry name" value="FAD/NAD-bd_sf"/>
</dbReference>
<dbReference type="FunFam" id="3.40.50.300:FF:000494">
    <property type="entry name" value="tRNA modification GTPase MnmE"/>
    <property type="match status" value="1"/>
</dbReference>
<dbReference type="FunFam" id="3.50.50.60:FF:000002">
    <property type="entry name" value="tRNA uridine 5-carboxymethylaminomethyl modification enzyme MnmG"/>
    <property type="match status" value="1"/>
</dbReference>
<dbReference type="HAMAP" id="MF_00379">
    <property type="entry name" value="GTPase_MnmE"/>
    <property type="match status" value="1"/>
</dbReference>
<evidence type="ECO:0000256" key="12">
    <source>
        <dbReference type="ARBA" id="ARBA00022842"/>
    </source>
</evidence>
<keyword evidence="5" id="KW-0963">Cytoplasm</keyword>
<dbReference type="GO" id="GO:0005739">
    <property type="term" value="C:mitochondrion"/>
    <property type="evidence" value="ECO:0007669"/>
    <property type="project" value="GOC"/>
</dbReference>
<dbReference type="PROSITE" id="PS01280">
    <property type="entry name" value="GIDA_1"/>
    <property type="match status" value="1"/>
</dbReference>
<keyword evidence="7 16" id="KW-0819">tRNA processing</keyword>
<dbReference type="AlphaFoldDB" id="A0A077ZHG4"/>
<organism evidence="18 19">
    <name type="scientific">Trichuris trichiura</name>
    <name type="common">Whipworm</name>
    <name type="synonym">Trichocephalus trichiurus</name>
    <dbReference type="NCBI Taxonomy" id="36087"/>
    <lineage>
        <taxon>Eukaryota</taxon>
        <taxon>Metazoa</taxon>
        <taxon>Ecdysozoa</taxon>
        <taxon>Nematoda</taxon>
        <taxon>Enoplea</taxon>
        <taxon>Dorylaimia</taxon>
        <taxon>Trichinellida</taxon>
        <taxon>Trichuridae</taxon>
        <taxon>Trichuris</taxon>
    </lineage>
</organism>
<evidence type="ECO:0000256" key="5">
    <source>
        <dbReference type="ARBA" id="ARBA00022490"/>
    </source>
</evidence>
<gene>
    <name evidence="18" type="ORF">TTRE_0000757501</name>
</gene>
<dbReference type="Pfam" id="PF13932">
    <property type="entry name" value="SAM_GIDA_C"/>
    <property type="match status" value="1"/>
</dbReference>
<evidence type="ECO:0000256" key="9">
    <source>
        <dbReference type="ARBA" id="ARBA00022741"/>
    </source>
</evidence>
<dbReference type="Gene3D" id="1.10.150.570">
    <property type="entry name" value="GidA associated domain, C-terminal subdomain"/>
    <property type="match status" value="1"/>
</dbReference>
<dbReference type="Pfam" id="PF01926">
    <property type="entry name" value="MMR_HSR1"/>
    <property type="match status" value="1"/>
</dbReference>
<dbReference type="PANTHER" id="PTHR11806">
    <property type="entry name" value="GLUCOSE INHIBITED DIVISION PROTEIN A"/>
    <property type="match status" value="1"/>
</dbReference>
<evidence type="ECO:0000256" key="4">
    <source>
        <dbReference type="ARBA" id="ARBA00011043"/>
    </source>
</evidence>
<evidence type="ECO:0000256" key="15">
    <source>
        <dbReference type="ARBA" id="ARBA00023134"/>
    </source>
</evidence>
<reference evidence="18" key="2">
    <citation type="submission" date="2014-03" db="EMBL/GenBank/DDBJ databases">
        <title>The whipworm genome and dual-species transcriptomics of an intimate host-pathogen interaction.</title>
        <authorList>
            <person name="Foth B.J."/>
            <person name="Tsai I.J."/>
            <person name="Reid A.J."/>
            <person name="Bancroft A.J."/>
            <person name="Nichol S."/>
            <person name="Tracey A."/>
            <person name="Holroyd N."/>
            <person name="Cotton J.A."/>
            <person name="Stanley E.J."/>
            <person name="Zarowiecki M."/>
            <person name="Liu J.Z."/>
            <person name="Huckvale T."/>
            <person name="Cooper P.J."/>
            <person name="Grencis R.K."/>
            <person name="Berriman M."/>
        </authorList>
    </citation>
    <scope>NUCLEOTIDE SEQUENCE [LARGE SCALE GENOMIC DNA]</scope>
</reference>
<evidence type="ECO:0000256" key="16">
    <source>
        <dbReference type="RuleBase" id="RU003313"/>
    </source>
</evidence>
<dbReference type="PROSITE" id="PS51709">
    <property type="entry name" value="G_TRME"/>
    <property type="match status" value="1"/>
</dbReference>
<evidence type="ECO:0000256" key="10">
    <source>
        <dbReference type="ARBA" id="ARBA00022801"/>
    </source>
</evidence>
<proteinExistence type="inferred from homology"/>
<dbReference type="InterPro" id="IPR032782">
    <property type="entry name" value="KhpB_N"/>
</dbReference>
<dbReference type="Pfam" id="PF10396">
    <property type="entry name" value="TrmE_N"/>
    <property type="match status" value="1"/>
</dbReference>
<dbReference type="InterPro" id="IPR027417">
    <property type="entry name" value="P-loop_NTPase"/>
</dbReference>
<dbReference type="CDD" id="cd14858">
    <property type="entry name" value="TrmE_N"/>
    <property type="match status" value="1"/>
</dbReference>
<keyword evidence="8" id="KW-0479">Metal-binding</keyword>
<dbReference type="PANTHER" id="PTHR11806:SF0">
    <property type="entry name" value="PROTEIN MTO1 HOMOLOG, MITOCHONDRIAL"/>
    <property type="match status" value="1"/>
</dbReference>
<dbReference type="Gene3D" id="3.30.1360.120">
    <property type="entry name" value="Probable tRNA modification gtpase trme, domain 1"/>
    <property type="match status" value="1"/>
</dbReference>
<evidence type="ECO:0000256" key="11">
    <source>
        <dbReference type="ARBA" id="ARBA00022827"/>
    </source>
</evidence>
<evidence type="ECO:0000256" key="6">
    <source>
        <dbReference type="ARBA" id="ARBA00022630"/>
    </source>
</evidence>
<dbReference type="InterPro" id="IPR006073">
    <property type="entry name" value="GTP-bd"/>
</dbReference>
<evidence type="ECO:0000313" key="19">
    <source>
        <dbReference type="Proteomes" id="UP000030665"/>
    </source>
</evidence>
<dbReference type="STRING" id="36087.A0A077ZHG4"/>
<dbReference type="SUPFAM" id="SSF52540">
    <property type="entry name" value="P-loop containing nucleoside triphosphate hydrolases"/>
    <property type="match status" value="1"/>
</dbReference>
<protein>
    <submittedName>
        <fullName evidence="18">TrmE N and GIDA assoc 3 and Jag N and GIDA and MM R HSR1 domain containing protein</fullName>
    </submittedName>
</protein>
<dbReference type="PROSITE" id="PS01281">
    <property type="entry name" value="GIDA_2"/>
    <property type="match status" value="1"/>
</dbReference>
<dbReference type="SUPFAM" id="SSF51905">
    <property type="entry name" value="FAD/NAD(P)-binding domain"/>
    <property type="match status" value="1"/>
</dbReference>
<dbReference type="InterPro" id="IPR038247">
    <property type="entry name" value="Jag_N_dom_sf"/>
</dbReference>
<dbReference type="InterPro" id="IPR049312">
    <property type="entry name" value="GIDA_C_N"/>
</dbReference>
<dbReference type="InterPro" id="IPR047001">
    <property type="entry name" value="MnmG_C_subdom"/>
</dbReference>
<dbReference type="GO" id="GO:0042802">
    <property type="term" value="F:identical protein binding"/>
    <property type="evidence" value="ECO:0007669"/>
    <property type="project" value="UniProtKB-ARBA"/>
</dbReference>
<dbReference type="EMBL" id="HG806537">
    <property type="protein sequence ID" value="CDW59244.1"/>
    <property type="molecule type" value="Genomic_DNA"/>
</dbReference>
<keyword evidence="6" id="KW-0285">Flavoprotein</keyword>
<dbReference type="GO" id="GO:0070899">
    <property type="term" value="P:mitochondrial tRNA wobble uridine modification"/>
    <property type="evidence" value="ECO:0007669"/>
    <property type="project" value="UniProtKB-ARBA"/>
</dbReference>
<dbReference type="SMART" id="SM01228">
    <property type="entry name" value="GIDA_assoc_3"/>
    <property type="match status" value="1"/>
</dbReference>
<evidence type="ECO:0000256" key="14">
    <source>
        <dbReference type="ARBA" id="ARBA00023027"/>
    </source>
</evidence>
<dbReference type="Pfam" id="PF14804">
    <property type="entry name" value="Jag_N"/>
    <property type="match status" value="1"/>
</dbReference>
<evidence type="ECO:0000259" key="17">
    <source>
        <dbReference type="PROSITE" id="PS51709"/>
    </source>
</evidence>
<dbReference type="InterPro" id="IPR027266">
    <property type="entry name" value="TrmE/GcvT-like"/>
</dbReference>
<accession>A0A077ZHG4</accession>
<comment type="similarity">
    <text evidence="4 16">Belongs to the TRAFAC class TrmE-Era-EngA-EngB-Septin-like GTPase superfamily. TrmE GTPase family.</text>
</comment>
<evidence type="ECO:0000256" key="13">
    <source>
        <dbReference type="ARBA" id="ARBA00022958"/>
    </source>
</evidence>
<evidence type="ECO:0000256" key="8">
    <source>
        <dbReference type="ARBA" id="ARBA00022723"/>
    </source>
</evidence>
<dbReference type="Gene3D" id="1.10.10.1800">
    <property type="entry name" value="tRNA uridine 5-carboxymethylaminomethyl modification enzyme MnmG/GidA"/>
    <property type="match status" value="1"/>
</dbReference>
<dbReference type="GO" id="GO:0030488">
    <property type="term" value="P:tRNA methylation"/>
    <property type="evidence" value="ECO:0007669"/>
    <property type="project" value="TreeGrafter"/>
</dbReference>
<dbReference type="FunFam" id="3.30.1360.120:FF:000003">
    <property type="entry name" value="tRNA modification GTPase MnmE"/>
    <property type="match status" value="1"/>
</dbReference>
<dbReference type="OrthoDB" id="3329at2759"/>
<dbReference type="InterPro" id="IPR018948">
    <property type="entry name" value="GTP-bd_TrmE_N"/>
</dbReference>
<dbReference type="InterPro" id="IPR020595">
    <property type="entry name" value="MnmG-rel_CS"/>
</dbReference>
<dbReference type="Pfam" id="PF21680">
    <property type="entry name" value="GIDA_C_1st"/>
    <property type="match status" value="1"/>
</dbReference>
<keyword evidence="12" id="KW-0460">Magnesium</keyword>
<reference evidence="18" key="1">
    <citation type="submission" date="2014-01" db="EMBL/GenBank/DDBJ databases">
        <authorList>
            <person name="Aslett M."/>
        </authorList>
    </citation>
    <scope>NUCLEOTIDE SEQUENCE</scope>
</reference>
<comment type="cofactor">
    <cofactor evidence="1">
        <name>FAD</name>
        <dbReference type="ChEBI" id="CHEBI:57692"/>
    </cofactor>
</comment>